<name>A0A644XNY5_9ZZZZ</name>
<reference evidence="1" key="1">
    <citation type="submission" date="2019-08" db="EMBL/GenBank/DDBJ databases">
        <authorList>
            <person name="Kucharzyk K."/>
            <person name="Murdoch R.W."/>
            <person name="Higgins S."/>
            <person name="Loffler F."/>
        </authorList>
    </citation>
    <scope>NUCLEOTIDE SEQUENCE</scope>
</reference>
<dbReference type="EMBL" id="VSSQ01002501">
    <property type="protein sequence ID" value="MPM15794.1"/>
    <property type="molecule type" value="Genomic_DNA"/>
</dbReference>
<protein>
    <submittedName>
        <fullName evidence="1">Uncharacterized protein</fullName>
    </submittedName>
</protein>
<proteinExistence type="predicted"/>
<organism evidence="1">
    <name type="scientific">bioreactor metagenome</name>
    <dbReference type="NCBI Taxonomy" id="1076179"/>
    <lineage>
        <taxon>unclassified sequences</taxon>
        <taxon>metagenomes</taxon>
        <taxon>ecological metagenomes</taxon>
    </lineage>
</organism>
<accession>A0A644XNY5</accession>
<gene>
    <name evidence="1" type="ORF">SDC9_62166</name>
</gene>
<sequence length="198" mass="21589">MEPTDAVKLAYQSVFGGGHLIKDEASSLARLSEERSFALRSPEPYTTQEPFEPIGFGRARMMLSSRALATLPNELLNRAFVLSSREPAGDTTLFSEALDILTQTALSGAFSFSPEALSEYLVRYRASGCPMVSHSETYRLAYRPAYRVVGKPYVQALRALIQSRANLTRPAVIKAFASLPKDAAAGLLEVIPLSDSGR</sequence>
<dbReference type="AlphaFoldDB" id="A0A644XNY5"/>
<evidence type="ECO:0000313" key="1">
    <source>
        <dbReference type="EMBL" id="MPM15794.1"/>
    </source>
</evidence>
<comment type="caution">
    <text evidence="1">The sequence shown here is derived from an EMBL/GenBank/DDBJ whole genome shotgun (WGS) entry which is preliminary data.</text>
</comment>